<dbReference type="RefSeq" id="WP_089794004.1">
    <property type="nucleotide sequence ID" value="NZ_FPBP01000003.1"/>
</dbReference>
<proteinExistence type="predicted"/>
<keyword evidence="2" id="KW-0732">Signal</keyword>
<gene>
    <name evidence="3" type="ORF">SAMN04487955_103299</name>
</gene>
<name>A0A1I7GWL2_9GAMM</name>
<evidence type="ECO:0000256" key="2">
    <source>
        <dbReference type="SAM" id="SignalP"/>
    </source>
</evidence>
<protein>
    <recommendedName>
        <fullName evidence="5">Lipoprotein with Yx(FWY)xxD motif</fullName>
    </recommendedName>
</protein>
<evidence type="ECO:0000313" key="3">
    <source>
        <dbReference type="EMBL" id="SFU52795.1"/>
    </source>
</evidence>
<keyword evidence="4" id="KW-1185">Reference proteome</keyword>
<organism evidence="3 4">
    <name type="scientific">Halomonas korlensis</name>
    <dbReference type="NCBI Taxonomy" id="463301"/>
    <lineage>
        <taxon>Bacteria</taxon>
        <taxon>Pseudomonadati</taxon>
        <taxon>Pseudomonadota</taxon>
        <taxon>Gammaproteobacteria</taxon>
        <taxon>Oceanospirillales</taxon>
        <taxon>Halomonadaceae</taxon>
        <taxon>Halomonas</taxon>
    </lineage>
</organism>
<reference evidence="4" key="1">
    <citation type="submission" date="2016-10" db="EMBL/GenBank/DDBJ databases">
        <authorList>
            <person name="Varghese N."/>
            <person name="Submissions S."/>
        </authorList>
    </citation>
    <scope>NUCLEOTIDE SEQUENCE [LARGE SCALE GENOMIC DNA]</scope>
    <source>
        <strain evidence="4">CGMCC 1.6981</strain>
    </source>
</reference>
<dbReference type="Proteomes" id="UP000198693">
    <property type="component" value="Unassembled WGS sequence"/>
</dbReference>
<dbReference type="PANTHER" id="PTHR39335">
    <property type="entry name" value="BLL4220 PROTEIN"/>
    <property type="match status" value="1"/>
</dbReference>
<dbReference type="OrthoDB" id="9805202at2"/>
<evidence type="ECO:0000313" key="4">
    <source>
        <dbReference type="Proteomes" id="UP000198693"/>
    </source>
</evidence>
<evidence type="ECO:0000256" key="1">
    <source>
        <dbReference type="SAM" id="MobiDB-lite"/>
    </source>
</evidence>
<feature type="region of interest" description="Disordered" evidence="1">
    <location>
        <begin position="181"/>
        <end position="200"/>
    </location>
</feature>
<feature type="signal peptide" evidence="2">
    <location>
        <begin position="1"/>
        <end position="27"/>
    </location>
</feature>
<dbReference type="STRING" id="463301.SAMN04487955_103299"/>
<sequence>MTLTRQAIGLWGALVIVSAGSLPLAAASDDTNINGEASAVPGQEAEEASKALDSTPEPVAQARLEVREQPPYGRYLTDRDGMSLYLFEKDEPGADYSTCYQSCAIAWPPYVTEQPPDAGEHVEGDKLGTFEREDGSLQVTYDGWPLYYFSGDKAAGDALGQDVLHMDAEWYLLSPAGEMIEKGERKKSERTTGERESRSS</sequence>
<accession>A0A1I7GWL2</accession>
<dbReference type="Pfam" id="PF03640">
    <property type="entry name" value="Lipoprotein_15"/>
    <property type="match status" value="2"/>
</dbReference>
<dbReference type="AlphaFoldDB" id="A0A1I7GWL2"/>
<feature type="chain" id="PRO_5011728608" description="Lipoprotein with Yx(FWY)xxD motif" evidence="2">
    <location>
        <begin position="28"/>
        <end position="200"/>
    </location>
</feature>
<feature type="region of interest" description="Disordered" evidence="1">
    <location>
        <begin position="35"/>
        <end position="56"/>
    </location>
</feature>
<dbReference type="EMBL" id="FPBP01000003">
    <property type="protein sequence ID" value="SFU52795.1"/>
    <property type="molecule type" value="Genomic_DNA"/>
</dbReference>
<dbReference type="PANTHER" id="PTHR39335:SF1">
    <property type="entry name" value="BLL4220 PROTEIN"/>
    <property type="match status" value="1"/>
</dbReference>
<dbReference type="InterPro" id="IPR005297">
    <property type="entry name" value="Lipoprotein_repeat"/>
</dbReference>
<dbReference type="GO" id="GO:0043448">
    <property type="term" value="P:alkane catabolic process"/>
    <property type="evidence" value="ECO:0007669"/>
    <property type="project" value="TreeGrafter"/>
</dbReference>
<evidence type="ECO:0008006" key="5">
    <source>
        <dbReference type="Google" id="ProtNLM"/>
    </source>
</evidence>